<evidence type="ECO:0000313" key="4">
    <source>
        <dbReference type="EMBL" id="KAH8986593.1"/>
    </source>
</evidence>
<dbReference type="InterPro" id="IPR001680">
    <property type="entry name" value="WD40_rpt"/>
</dbReference>
<dbReference type="PROSITE" id="PS50082">
    <property type="entry name" value="WD_REPEATS_2"/>
    <property type="match status" value="1"/>
</dbReference>
<feature type="region of interest" description="Disordered" evidence="2">
    <location>
        <begin position="610"/>
        <end position="764"/>
    </location>
</feature>
<gene>
    <name evidence="4" type="ORF">EDB92DRAFT_1949077</name>
</gene>
<keyword evidence="5" id="KW-1185">Reference proteome</keyword>
<evidence type="ECO:0000259" key="3">
    <source>
        <dbReference type="PROSITE" id="PS50181"/>
    </source>
</evidence>
<feature type="compositionally biased region" description="Polar residues" evidence="2">
    <location>
        <begin position="740"/>
        <end position="760"/>
    </location>
</feature>
<feature type="compositionally biased region" description="Low complexity" evidence="2">
    <location>
        <begin position="715"/>
        <end position="730"/>
    </location>
</feature>
<keyword evidence="1" id="KW-0853">WD repeat</keyword>
<dbReference type="InterPro" id="IPR001810">
    <property type="entry name" value="F-box_dom"/>
</dbReference>
<dbReference type="PROSITE" id="PS50181">
    <property type="entry name" value="FBOX"/>
    <property type="match status" value="1"/>
</dbReference>
<comment type="caution">
    <text evidence="4">The sequence shown here is derived from an EMBL/GenBank/DDBJ whole genome shotgun (WGS) entry which is preliminary data.</text>
</comment>
<protein>
    <recommendedName>
        <fullName evidence="3">F-box domain-containing protein</fullName>
    </recommendedName>
</protein>
<accession>A0AAD4LAF7</accession>
<dbReference type="InterPro" id="IPR015943">
    <property type="entry name" value="WD40/YVTN_repeat-like_dom_sf"/>
</dbReference>
<feature type="compositionally biased region" description="Low complexity" evidence="2">
    <location>
        <begin position="693"/>
        <end position="705"/>
    </location>
</feature>
<dbReference type="EMBL" id="JAKELL010000053">
    <property type="protein sequence ID" value="KAH8986593.1"/>
    <property type="molecule type" value="Genomic_DNA"/>
</dbReference>
<dbReference type="Gene3D" id="1.20.1280.50">
    <property type="match status" value="1"/>
</dbReference>
<dbReference type="InterPro" id="IPR036322">
    <property type="entry name" value="WD40_repeat_dom_sf"/>
</dbReference>
<dbReference type="InterPro" id="IPR036047">
    <property type="entry name" value="F-box-like_dom_sf"/>
</dbReference>
<dbReference type="Proteomes" id="UP001201163">
    <property type="component" value="Unassembled WGS sequence"/>
</dbReference>
<dbReference type="Pfam" id="PF12937">
    <property type="entry name" value="F-box-like"/>
    <property type="match status" value="1"/>
</dbReference>
<reference evidence="4" key="1">
    <citation type="submission" date="2022-01" db="EMBL/GenBank/DDBJ databases">
        <title>Comparative genomics reveals a dynamic genome evolution in the ectomycorrhizal milk-cap (Lactarius) mushrooms.</title>
        <authorList>
            <consortium name="DOE Joint Genome Institute"/>
            <person name="Lebreton A."/>
            <person name="Tang N."/>
            <person name="Kuo A."/>
            <person name="LaButti K."/>
            <person name="Drula E."/>
            <person name="Barry K."/>
            <person name="Clum A."/>
            <person name="Lipzen A."/>
            <person name="Mousain D."/>
            <person name="Ng V."/>
            <person name="Wang R."/>
            <person name="Wang X."/>
            <person name="Dai Y."/>
            <person name="Henrissat B."/>
            <person name="Grigoriev I.V."/>
            <person name="Guerin-Laguette A."/>
            <person name="Yu F."/>
            <person name="Martin F.M."/>
        </authorList>
    </citation>
    <scope>NUCLEOTIDE SEQUENCE</scope>
    <source>
        <strain evidence="4">QP</strain>
    </source>
</reference>
<evidence type="ECO:0000256" key="1">
    <source>
        <dbReference type="PROSITE-ProRule" id="PRU00221"/>
    </source>
</evidence>
<feature type="compositionally biased region" description="Low complexity" evidence="2">
    <location>
        <begin position="625"/>
        <end position="636"/>
    </location>
</feature>
<evidence type="ECO:0000313" key="5">
    <source>
        <dbReference type="Proteomes" id="UP001201163"/>
    </source>
</evidence>
<sequence length="1293" mass="144476">MRKGPKSISQKDNSIPSAAYREFTQTVQHGRLSSPFLLLPSETLTHITSFLDLSSLLFFSQTCLKFYEHICDDNTWHRAFVCQFFGIPPESALNDFRPLTFRSTGRTWRHEFTRRNIIRRLWSLSINAPILHDPFHAPISAIHVMPDRALLSASIQYGLVARSSPFTGEVLRGYLNATGVPPGLSYDNTSIELTPNVSVCNLSSNDTTAKVIWGRRDGSVSIVSHLRTMSGTPPALIQTSLVHQEHDNAVLDGTWAANGDAFVTAGADGRVKVWTTTPFCCFWTSERHLQGLESDAIVRVVEDLDNGLVVAASRSGDIIVLSGFNMPLHPYVGLTHTQQSADILSFLPHVESSTRLSVLVCRVDSAHFYRCTLDLRSKQVTANVFGNPAYGSIRCIQPAFSDDRTEQDFVVAGTQLGFVSIYDWGNTSPSSEALLGSRHADVFANAHVTSLAINTFVIAAGSARGAIRVLDLLTLETLRSIAAPMNTDVGQIELVGEALVAIVGSQVLAWSSGRFTPGSKDTLKTKGKGKQHTHKKGFSTFWGAIFDSRPKNRLVEESHTSWRSVGPEREQLKKLQDLGLSEREAVEYTLMLSRDEELQRVQRRIEHVEEQEVFESDESSRRQSGSDPSFPLSSSPSDRHSPPLPPSSTPHRLLMPLAPPPTSNVKVQVSPRFHPEPKKAGGLPGSPSDSRYPRSVWSSPSRSRPTLGSTPSRATSSKQISTSTSTPTKQNAWRKPLPYTGSSAFPTEPSSLVTPSTPGSNWEGEAERIGRVEDLELRFALELSLAEAQSHQNQLSEQLQVLELLRKRGDNTALYDQGLGRLAEQGSRRGRLAVQDDETLMLQLVALSLVGQTRGDTVAVALDKRDASNFTFVLATNRRHTLADEDRARQFFQLAASADSERALLLFTLVSSSRKVNRRLVKLKKSIAQCLPSIKRLVHRYRWPHNDLRKRARELLPVMHVKFGEIPLPKLYVKVLNALARAVAPSIPFFDPPSNHDCDRFLDVLNMSTFMLSTRFISWSARRSVYSKPMAILERRLYKVAQYLMGATSLLDMRPTLPRKRDALPYVWAVVGGEPESVEDIFLLRTPLEVVREIDARWTESTLRAKLTNWRRWVPSSTPRIHAELRLITSCNRAILDPSLDAYDPRKPAANPHRQLSRRLHALRAVFPAGGSGKIDRNWTFALSPRERPNQDVCELVYDLLEHELDSLQDTPRRPWEVLLRSMGSWACVSKPDEVTVVQLIIIPRSSNLNIEHGLPEKIHPEQYSFLCASSLPHRFTPIWRVLEHSPEFSVPV</sequence>
<dbReference type="SUPFAM" id="SSF81383">
    <property type="entry name" value="F-box domain"/>
    <property type="match status" value="1"/>
</dbReference>
<organism evidence="4 5">
    <name type="scientific">Lactarius akahatsu</name>
    <dbReference type="NCBI Taxonomy" id="416441"/>
    <lineage>
        <taxon>Eukaryota</taxon>
        <taxon>Fungi</taxon>
        <taxon>Dikarya</taxon>
        <taxon>Basidiomycota</taxon>
        <taxon>Agaricomycotina</taxon>
        <taxon>Agaricomycetes</taxon>
        <taxon>Russulales</taxon>
        <taxon>Russulaceae</taxon>
        <taxon>Lactarius</taxon>
    </lineage>
</organism>
<evidence type="ECO:0000256" key="2">
    <source>
        <dbReference type="SAM" id="MobiDB-lite"/>
    </source>
</evidence>
<dbReference type="Gene3D" id="2.130.10.10">
    <property type="entry name" value="YVTN repeat-like/Quinoprotein amine dehydrogenase"/>
    <property type="match status" value="1"/>
</dbReference>
<feature type="domain" description="F-box" evidence="3">
    <location>
        <begin position="33"/>
        <end position="79"/>
    </location>
</feature>
<dbReference type="PROSITE" id="PS50294">
    <property type="entry name" value="WD_REPEATS_REGION"/>
    <property type="match status" value="1"/>
</dbReference>
<name>A0AAD4LAF7_9AGAM</name>
<dbReference type="SUPFAM" id="SSF50978">
    <property type="entry name" value="WD40 repeat-like"/>
    <property type="match status" value="1"/>
</dbReference>
<feature type="repeat" description="WD" evidence="1">
    <location>
        <begin position="243"/>
        <end position="274"/>
    </location>
</feature>
<proteinExistence type="predicted"/>